<evidence type="ECO:0000256" key="2">
    <source>
        <dbReference type="ARBA" id="ARBA00022490"/>
    </source>
</evidence>
<dbReference type="NCBIfam" id="TIGR01033">
    <property type="entry name" value="YebC/PmpR family DNA-binding transcriptional regulator"/>
    <property type="match status" value="1"/>
</dbReference>
<evidence type="ECO:0000256" key="1">
    <source>
        <dbReference type="ARBA" id="ARBA00008724"/>
    </source>
</evidence>
<dbReference type="AlphaFoldDB" id="A0A8J6XX22"/>
<evidence type="ECO:0000256" key="5">
    <source>
        <dbReference type="ARBA" id="ARBA00023163"/>
    </source>
</evidence>
<evidence type="ECO:0000259" key="7">
    <source>
        <dbReference type="Pfam" id="PF01709"/>
    </source>
</evidence>
<evidence type="ECO:0000256" key="6">
    <source>
        <dbReference type="HAMAP-Rule" id="MF_00693"/>
    </source>
</evidence>
<comment type="subcellular location">
    <subcellularLocation>
        <location evidence="6">Cytoplasm</location>
    </subcellularLocation>
</comment>
<dbReference type="InterPro" id="IPR029072">
    <property type="entry name" value="YebC-like"/>
</dbReference>
<comment type="similarity">
    <text evidence="1 6">Belongs to the TACO1 family.</text>
</comment>
<gene>
    <name evidence="9" type="ORF">IFK94_13910</name>
</gene>
<dbReference type="Gene3D" id="3.30.70.980">
    <property type="match status" value="2"/>
</dbReference>
<dbReference type="EMBL" id="JACXWD010000067">
    <property type="protein sequence ID" value="MBD3869213.1"/>
    <property type="molecule type" value="Genomic_DNA"/>
</dbReference>
<dbReference type="GO" id="GO:0006355">
    <property type="term" value="P:regulation of DNA-templated transcription"/>
    <property type="evidence" value="ECO:0007669"/>
    <property type="project" value="UniProtKB-UniRule"/>
</dbReference>
<dbReference type="NCBIfam" id="NF001030">
    <property type="entry name" value="PRK00110.1"/>
    <property type="match status" value="1"/>
</dbReference>
<proteinExistence type="inferred from homology"/>
<protein>
    <recommendedName>
        <fullName evidence="6">Probable transcriptional regulatory protein IFK94_13910</fullName>
    </recommendedName>
</protein>
<evidence type="ECO:0000313" key="9">
    <source>
        <dbReference type="EMBL" id="MBD3869213.1"/>
    </source>
</evidence>
<dbReference type="Pfam" id="PF20772">
    <property type="entry name" value="TACO1_YebC_N"/>
    <property type="match status" value="1"/>
</dbReference>
<dbReference type="InterPro" id="IPR049083">
    <property type="entry name" value="TACO1_YebC_N"/>
</dbReference>
<dbReference type="GO" id="GO:0003677">
    <property type="term" value="F:DNA binding"/>
    <property type="evidence" value="ECO:0007669"/>
    <property type="project" value="UniProtKB-UniRule"/>
</dbReference>
<evidence type="ECO:0000256" key="4">
    <source>
        <dbReference type="ARBA" id="ARBA00023125"/>
    </source>
</evidence>
<keyword evidence="4 6" id="KW-0238">DNA-binding</keyword>
<dbReference type="GO" id="GO:0005829">
    <property type="term" value="C:cytosol"/>
    <property type="evidence" value="ECO:0007669"/>
    <property type="project" value="TreeGrafter"/>
</dbReference>
<dbReference type="FunFam" id="1.10.10.200:FF:000002">
    <property type="entry name" value="Probable transcriptional regulatory protein CLM62_37755"/>
    <property type="match status" value="1"/>
</dbReference>
<sequence length="245" mass="26521">MSGHNKWSTIKHKKAAADAKRGKVFTKIIKELTIAARLGGGDPEGNPRLRTAVAAAKAANMPADNLKRAIQKGTGELPGVTYEEIAYEAYGPGGVAVYIECLTDNKMRTTPEIRHILSKHGGNLAEPNSVAWIFDKRGNFMVSADAVDEDRLMEVVLEAGADDLSREDDLFEVETSPETFNAVNEALEAAGIAPSEAGIVMVPSNMVKLDGKKAEQCIKLLEIIEDHDDVQKVSANLDFDESEID</sequence>
<name>A0A8J6XX22_9BACT</name>
<accession>A0A8J6XX22</accession>
<keyword evidence="5 6" id="KW-0804">Transcription</keyword>
<organism evidence="9 10">
    <name type="scientific">Candidatus Polarisedimenticola svalbardensis</name>
    <dbReference type="NCBI Taxonomy" id="2886004"/>
    <lineage>
        <taxon>Bacteria</taxon>
        <taxon>Pseudomonadati</taxon>
        <taxon>Acidobacteriota</taxon>
        <taxon>Candidatus Polarisedimenticolia</taxon>
        <taxon>Candidatus Polarisedimenticolales</taxon>
        <taxon>Candidatus Polarisedimenticolaceae</taxon>
        <taxon>Candidatus Polarisedimenticola</taxon>
    </lineage>
</organism>
<dbReference type="NCBIfam" id="NF009044">
    <property type="entry name" value="PRK12378.1"/>
    <property type="match status" value="1"/>
</dbReference>
<dbReference type="SUPFAM" id="SSF75625">
    <property type="entry name" value="YebC-like"/>
    <property type="match status" value="1"/>
</dbReference>
<evidence type="ECO:0000313" key="10">
    <source>
        <dbReference type="Proteomes" id="UP000648239"/>
    </source>
</evidence>
<dbReference type="Proteomes" id="UP000648239">
    <property type="component" value="Unassembled WGS sequence"/>
</dbReference>
<dbReference type="InterPro" id="IPR002876">
    <property type="entry name" value="Transcrip_reg_TACO1-like"/>
</dbReference>
<dbReference type="InterPro" id="IPR026564">
    <property type="entry name" value="Transcrip_reg_TACO1-like_dom3"/>
</dbReference>
<feature type="domain" description="TACO1/YebC-like second and third" evidence="7">
    <location>
        <begin position="82"/>
        <end position="237"/>
    </location>
</feature>
<dbReference type="HAMAP" id="MF_00693">
    <property type="entry name" value="Transcrip_reg_TACO1"/>
    <property type="match status" value="1"/>
</dbReference>
<evidence type="ECO:0000256" key="3">
    <source>
        <dbReference type="ARBA" id="ARBA00023015"/>
    </source>
</evidence>
<dbReference type="InterPro" id="IPR017856">
    <property type="entry name" value="Integrase-like_N"/>
</dbReference>
<dbReference type="PANTHER" id="PTHR12532">
    <property type="entry name" value="TRANSLATIONAL ACTIVATOR OF CYTOCHROME C OXIDASE 1"/>
    <property type="match status" value="1"/>
</dbReference>
<dbReference type="Pfam" id="PF01709">
    <property type="entry name" value="Transcrip_reg"/>
    <property type="match status" value="1"/>
</dbReference>
<dbReference type="PANTHER" id="PTHR12532:SF6">
    <property type="entry name" value="TRANSCRIPTIONAL REGULATORY PROTEIN YEBC-RELATED"/>
    <property type="match status" value="1"/>
</dbReference>
<evidence type="ECO:0000259" key="8">
    <source>
        <dbReference type="Pfam" id="PF20772"/>
    </source>
</evidence>
<feature type="domain" description="TACO1/YebC-like N-terminal" evidence="8">
    <location>
        <begin position="5"/>
        <end position="76"/>
    </location>
</feature>
<dbReference type="Gene3D" id="1.10.10.200">
    <property type="match status" value="1"/>
</dbReference>
<reference evidence="9 10" key="1">
    <citation type="submission" date="2020-08" db="EMBL/GenBank/DDBJ databases">
        <title>Acidobacteriota in marine sediments use diverse sulfur dissimilation pathways.</title>
        <authorList>
            <person name="Wasmund K."/>
        </authorList>
    </citation>
    <scope>NUCLEOTIDE SEQUENCE [LARGE SCALE GENOMIC DNA]</scope>
    <source>
        <strain evidence="9">MAG AM4</strain>
    </source>
</reference>
<keyword evidence="2 6" id="KW-0963">Cytoplasm</keyword>
<keyword evidence="3 6" id="KW-0805">Transcription regulation</keyword>
<comment type="caution">
    <text evidence="9">The sequence shown here is derived from an EMBL/GenBank/DDBJ whole genome shotgun (WGS) entry which is preliminary data.</text>
</comment>
<dbReference type="FunFam" id="3.30.70.980:FF:000002">
    <property type="entry name" value="Probable transcriptional regulatory protein YebC"/>
    <property type="match status" value="1"/>
</dbReference>
<dbReference type="InterPro" id="IPR048300">
    <property type="entry name" value="TACO1_YebC-like_2nd/3rd_dom"/>
</dbReference>